<dbReference type="SUPFAM" id="SSF53335">
    <property type="entry name" value="S-adenosyl-L-methionine-dependent methyltransferases"/>
    <property type="match status" value="1"/>
</dbReference>
<organism evidence="1">
    <name type="scientific">Ignavibacterium album</name>
    <dbReference type="NCBI Taxonomy" id="591197"/>
    <lineage>
        <taxon>Bacteria</taxon>
        <taxon>Pseudomonadati</taxon>
        <taxon>Ignavibacteriota</taxon>
        <taxon>Ignavibacteria</taxon>
        <taxon>Ignavibacteriales</taxon>
        <taxon>Ignavibacteriaceae</taxon>
        <taxon>Ignavibacterium</taxon>
    </lineage>
</organism>
<accession>A0A832LJD7</accession>
<dbReference type="EMBL" id="DSVI01000024">
    <property type="protein sequence ID" value="HGT49009.1"/>
    <property type="molecule type" value="Genomic_DNA"/>
</dbReference>
<sequence length="221" mass="25920">MALTLRQKISSIGYYLTHPKALRMIFSMKEFGYLCDEGWFKSLDCGEPVDKNGEPIPWFTYPAIDFLKERLNKNMTVFEYGSGSSTLFFAKRVKEIISVETDKQWYEKIKLKMPANVKIILYEKDKSDINYAKVIDSFNKKYDIIIIDAIERNEVLMNAANYLNEGGVIILDDSEREEYKNSILQILKYHYKTINFWGFSPGYFYKKCTTIIYNNKNVFGL</sequence>
<dbReference type="GO" id="GO:0008168">
    <property type="term" value="F:methyltransferase activity"/>
    <property type="evidence" value="ECO:0007669"/>
    <property type="project" value="UniProtKB-KW"/>
</dbReference>
<dbReference type="InterPro" id="IPR029063">
    <property type="entry name" value="SAM-dependent_MTases_sf"/>
</dbReference>
<dbReference type="Gene3D" id="3.40.50.150">
    <property type="entry name" value="Vaccinia Virus protein VP39"/>
    <property type="match status" value="1"/>
</dbReference>
<protein>
    <submittedName>
        <fullName evidence="1">FkbM family methyltransferase</fullName>
    </submittedName>
</protein>
<dbReference type="GO" id="GO:0032259">
    <property type="term" value="P:methylation"/>
    <property type="evidence" value="ECO:0007669"/>
    <property type="project" value="UniProtKB-KW"/>
</dbReference>
<comment type="caution">
    <text evidence="1">The sequence shown here is derived from an EMBL/GenBank/DDBJ whole genome shotgun (WGS) entry which is preliminary data.</text>
</comment>
<evidence type="ECO:0000313" key="1">
    <source>
        <dbReference type="EMBL" id="HGT49009.1"/>
    </source>
</evidence>
<keyword evidence="1" id="KW-0489">Methyltransferase</keyword>
<name>A0A832LJD7_9BACT</name>
<dbReference type="AlphaFoldDB" id="A0A832LJD7"/>
<gene>
    <name evidence="1" type="ORF">ENS56_13315</name>
</gene>
<reference evidence="1" key="1">
    <citation type="journal article" date="2020" name="mSystems">
        <title>Genome- and Community-Level Interaction Insights into Carbon Utilization and Element Cycling Functions of Hydrothermarchaeota in Hydrothermal Sediment.</title>
        <authorList>
            <person name="Zhou Z."/>
            <person name="Liu Y."/>
            <person name="Xu W."/>
            <person name="Pan J."/>
            <person name="Luo Z.H."/>
            <person name="Li M."/>
        </authorList>
    </citation>
    <scope>NUCLEOTIDE SEQUENCE [LARGE SCALE GENOMIC DNA]</scope>
    <source>
        <strain evidence="1">SpSt-500</strain>
    </source>
</reference>
<proteinExistence type="predicted"/>
<keyword evidence="1" id="KW-0808">Transferase</keyword>